<evidence type="ECO:0000313" key="10">
    <source>
        <dbReference type="Proteomes" id="UP001580407"/>
    </source>
</evidence>
<dbReference type="Pfam" id="PF04316">
    <property type="entry name" value="FlgM"/>
    <property type="match status" value="1"/>
</dbReference>
<evidence type="ECO:0000259" key="8">
    <source>
        <dbReference type="Pfam" id="PF04316"/>
    </source>
</evidence>
<dbReference type="EMBL" id="JBHILM010000015">
    <property type="protein sequence ID" value="MFB5682166.1"/>
    <property type="molecule type" value="Genomic_DNA"/>
</dbReference>
<evidence type="ECO:0000256" key="6">
    <source>
        <dbReference type="ARBA" id="ARBA00023163"/>
    </source>
</evidence>
<dbReference type="InterPro" id="IPR035890">
    <property type="entry name" value="Anti-sigma-28_factor_FlgM_sf"/>
</dbReference>
<dbReference type="InterPro" id="IPR007412">
    <property type="entry name" value="FlgM"/>
</dbReference>
<evidence type="ECO:0000256" key="7">
    <source>
        <dbReference type="SAM" id="MobiDB-lite"/>
    </source>
</evidence>
<evidence type="ECO:0000256" key="1">
    <source>
        <dbReference type="ARBA" id="ARBA00005322"/>
    </source>
</evidence>
<organism evidence="9 10">
    <name type="scientific">Paenibacillus terreus</name>
    <dbReference type="NCBI Taxonomy" id="1387834"/>
    <lineage>
        <taxon>Bacteria</taxon>
        <taxon>Bacillati</taxon>
        <taxon>Bacillota</taxon>
        <taxon>Bacilli</taxon>
        <taxon>Bacillales</taxon>
        <taxon>Paenibacillaceae</taxon>
        <taxon>Paenibacillus</taxon>
    </lineage>
</organism>
<comment type="similarity">
    <text evidence="1">Belongs to the FlgM family.</text>
</comment>
<feature type="compositionally biased region" description="Basic and acidic residues" evidence="7">
    <location>
        <begin position="26"/>
        <end position="36"/>
    </location>
</feature>
<keyword evidence="6" id="KW-0804">Transcription</keyword>
<proteinExistence type="inferred from homology"/>
<dbReference type="Proteomes" id="UP001580407">
    <property type="component" value="Unassembled WGS sequence"/>
</dbReference>
<keyword evidence="9" id="KW-0282">Flagellum</keyword>
<sequence>MKINEPNRIGAINPYQRNIESNIQESQKKNSRKDEVSFSAEAMEMLQRSSNTDRAKRIQELKQQVASGTYNVDSRKLADKLLPYFSSSNQTGDNK</sequence>
<dbReference type="SUPFAM" id="SSF101498">
    <property type="entry name" value="Anti-sigma factor FlgM"/>
    <property type="match status" value="1"/>
</dbReference>
<keyword evidence="3" id="KW-0678">Repressor</keyword>
<dbReference type="InterPro" id="IPR031316">
    <property type="entry name" value="FlgM_C"/>
</dbReference>
<feature type="domain" description="Anti-sigma-28 factor FlgM C-terminal" evidence="8">
    <location>
        <begin position="34"/>
        <end position="82"/>
    </location>
</feature>
<gene>
    <name evidence="9" type="primary">flgM</name>
    <name evidence="9" type="ORF">ACE3NQ_14675</name>
</gene>
<keyword evidence="10" id="KW-1185">Reference proteome</keyword>
<evidence type="ECO:0000256" key="3">
    <source>
        <dbReference type="ARBA" id="ARBA00022491"/>
    </source>
</evidence>
<keyword evidence="9" id="KW-0966">Cell projection</keyword>
<name>A0ABV5BC85_9BACL</name>
<feature type="region of interest" description="Disordered" evidence="7">
    <location>
        <begin position="1"/>
        <end position="36"/>
    </location>
</feature>
<evidence type="ECO:0000256" key="2">
    <source>
        <dbReference type="ARBA" id="ARBA00017823"/>
    </source>
</evidence>
<dbReference type="NCBIfam" id="TIGR03824">
    <property type="entry name" value="FlgM_jcvi"/>
    <property type="match status" value="1"/>
</dbReference>
<keyword evidence="5" id="KW-0805">Transcription regulation</keyword>
<dbReference type="RefSeq" id="WP_375525923.1">
    <property type="nucleotide sequence ID" value="NZ_JBHILM010000015.1"/>
</dbReference>
<accession>A0ABV5BC85</accession>
<keyword evidence="4" id="KW-1005">Bacterial flagellum biogenesis</keyword>
<comment type="caution">
    <text evidence="9">The sequence shown here is derived from an EMBL/GenBank/DDBJ whole genome shotgun (WGS) entry which is preliminary data.</text>
</comment>
<feature type="compositionally biased region" description="Polar residues" evidence="7">
    <location>
        <begin position="15"/>
        <end position="25"/>
    </location>
</feature>
<protein>
    <recommendedName>
        <fullName evidence="2">Negative regulator of flagellin synthesis</fullName>
    </recommendedName>
</protein>
<evidence type="ECO:0000256" key="5">
    <source>
        <dbReference type="ARBA" id="ARBA00023015"/>
    </source>
</evidence>
<reference evidence="9 10" key="1">
    <citation type="submission" date="2024-09" db="EMBL/GenBank/DDBJ databases">
        <authorList>
            <person name="Ruan L."/>
        </authorList>
    </citation>
    <scope>NUCLEOTIDE SEQUENCE [LARGE SCALE GENOMIC DNA]</scope>
    <source>
        <strain evidence="9 10">D33</strain>
    </source>
</reference>
<evidence type="ECO:0000313" key="9">
    <source>
        <dbReference type="EMBL" id="MFB5682166.1"/>
    </source>
</evidence>
<evidence type="ECO:0000256" key="4">
    <source>
        <dbReference type="ARBA" id="ARBA00022795"/>
    </source>
</evidence>
<keyword evidence="9" id="KW-0969">Cilium</keyword>